<gene>
    <name evidence="13" type="ORF">I6U48_02825</name>
</gene>
<feature type="transmembrane region" description="Helical" evidence="11">
    <location>
        <begin position="135"/>
        <end position="157"/>
    </location>
</feature>
<evidence type="ECO:0000256" key="3">
    <source>
        <dbReference type="ARBA" id="ARBA00022475"/>
    </source>
</evidence>
<evidence type="ECO:0000256" key="5">
    <source>
        <dbReference type="ARBA" id="ARBA00022692"/>
    </source>
</evidence>
<comment type="similarity">
    <text evidence="11">Belongs to the binding-protein-dependent transport system permease family.</text>
</comment>
<feature type="transmembrane region" description="Helical" evidence="11">
    <location>
        <begin position="101"/>
        <end position="123"/>
    </location>
</feature>
<keyword evidence="7" id="KW-0921">Nickel transport</keyword>
<dbReference type="PANTHER" id="PTHR43163:SF6">
    <property type="entry name" value="DIPEPTIDE TRANSPORT SYSTEM PERMEASE PROTEIN DPPB-RELATED"/>
    <property type="match status" value="1"/>
</dbReference>
<dbReference type="PROSITE" id="PS50928">
    <property type="entry name" value="ABC_TM1"/>
    <property type="match status" value="1"/>
</dbReference>
<dbReference type="RefSeq" id="WP_218318886.1">
    <property type="nucleotide sequence ID" value="NZ_JAEEGC010000012.1"/>
</dbReference>
<reference evidence="13" key="1">
    <citation type="submission" date="2020-12" db="EMBL/GenBank/DDBJ databases">
        <title>Clostridium thailandense sp. nov., a novel acetogenic bacterium isolated from peat land soil in Thailand.</title>
        <authorList>
            <person name="Chaikitkaew S."/>
            <person name="Birkeland N.K."/>
        </authorList>
    </citation>
    <scope>NUCLEOTIDE SEQUENCE</scope>
    <source>
        <strain evidence="13">PL3</strain>
    </source>
</reference>
<comment type="caution">
    <text evidence="13">The sequence shown here is derived from an EMBL/GenBank/DDBJ whole genome shotgun (WGS) entry which is preliminary data.</text>
</comment>
<evidence type="ECO:0000256" key="10">
    <source>
        <dbReference type="ARBA" id="ARBA00044774"/>
    </source>
</evidence>
<keyword evidence="14" id="KW-1185">Reference proteome</keyword>
<keyword evidence="6 11" id="KW-1133">Transmembrane helix</keyword>
<dbReference type="AlphaFoldDB" id="A0A949TJU7"/>
<dbReference type="GO" id="GO:0005886">
    <property type="term" value="C:plasma membrane"/>
    <property type="evidence" value="ECO:0007669"/>
    <property type="project" value="UniProtKB-SubCell"/>
</dbReference>
<protein>
    <recommendedName>
        <fullName evidence="10">Nickel import system permease protein NikB</fullName>
    </recommendedName>
</protein>
<dbReference type="InterPro" id="IPR045621">
    <property type="entry name" value="BPD_transp_1_N"/>
</dbReference>
<dbReference type="InterPro" id="IPR050045">
    <property type="entry name" value="Opp2B"/>
</dbReference>
<dbReference type="NCBIfam" id="NF045470">
    <property type="entry name" value="Opp2B"/>
    <property type="match status" value="1"/>
</dbReference>
<keyword evidence="5 11" id="KW-0812">Transmembrane</keyword>
<dbReference type="GO" id="GO:0015099">
    <property type="term" value="F:nickel cation transmembrane transporter activity"/>
    <property type="evidence" value="ECO:0007669"/>
    <property type="project" value="InterPro"/>
</dbReference>
<keyword evidence="4" id="KW-0533">Nickel</keyword>
<evidence type="ECO:0000256" key="1">
    <source>
        <dbReference type="ARBA" id="ARBA00004651"/>
    </source>
</evidence>
<dbReference type="Pfam" id="PF00528">
    <property type="entry name" value="BPD_transp_1"/>
    <property type="match status" value="1"/>
</dbReference>
<evidence type="ECO:0000259" key="12">
    <source>
        <dbReference type="PROSITE" id="PS50928"/>
    </source>
</evidence>
<dbReference type="InterPro" id="IPR000515">
    <property type="entry name" value="MetI-like"/>
</dbReference>
<evidence type="ECO:0000256" key="4">
    <source>
        <dbReference type="ARBA" id="ARBA00022596"/>
    </source>
</evidence>
<evidence type="ECO:0000313" key="13">
    <source>
        <dbReference type="EMBL" id="MBV7271847.1"/>
    </source>
</evidence>
<sequence length="310" mass="34262">MKTKYILKRVVQIIPMLIVVSIIAFTLSNLSTGSAAEITIMNEGGQVNSETVAAVNKELGLDKPLYIQYINWLGRVCSLNFGVSFRSKQPVWDEIMSRFPATLNLALCATALSILIAIPIAIISAKYKNKWIDHFCRIISTAGATVPDFWLGLIMLYAFAINFKIFPVVAGNKIQNIFLPAFTLSLSYAAIYTRLLRTNLIEIMNCDYMKAAKAKGLSDNAVLIKHGLKNAMLPCMTLIGSHFGTLVAGNFACEAIFSWNGVGKYAVESIKAKDFPVIQGYILVVAISFIVLNLIIDICYIYIDPKIELK</sequence>
<dbReference type="EMBL" id="JAEEGC010000012">
    <property type="protein sequence ID" value="MBV7271847.1"/>
    <property type="molecule type" value="Genomic_DNA"/>
</dbReference>
<evidence type="ECO:0000256" key="9">
    <source>
        <dbReference type="ARBA" id="ARBA00038669"/>
    </source>
</evidence>
<dbReference type="CDD" id="cd06261">
    <property type="entry name" value="TM_PBP2"/>
    <property type="match status" value="1"/>
</dbReference>
<evidence type="ECO:0000256" key="11">
    <source>
        <dbReference type="RuleBase" id="RU363032"/>
    </source>
</evidence>
<name>A0A949TJU7_9CLOT</name>
<accession>A0A949TJU7</accession>
<dbReference type="Proteomes" id="UP000694308">
    <property type="component" value="Unassembled WGS sequence"/>
</dbReference>
<proteinExistence type="inferred from homology"/>
<keyword evidence="2 11" id="KW-0813">Transport</keyword>
<dbReference type="PANTHER" id="PTHR43163">
    <property type="entry name" value="DIPEPTIDE TRANSPORT SYSTEM PERMEASE PROTEIN DPPB-RELATED"/>
    <property type="match status" value="1"/>
</dbReference>
<feature type="domain" description="ABC transmembrane type-1" evidence="12">
    <location>
        <begin position="99"/>
        <end position="296"/>
    </location>
</feature>
<keyword evidence="3" id="KW-1003">Cell membrane</keyword>
<dbReference type="Pfam" id="PF19300">
    <property type="entry name" value="BPD_transp_1_N"/>
    <property type="match status" value="1"/>
</dbReference>
<evidence type="ECO:0000256" key="7">
    <source>
        <dbReference type="ARBA" id="ARBA00023112"/>
    </source>
</evidence>
<evidence type="ECO:0000256" key="8">
    <source>
        <dbReference type="ARBA" id="ARBA00023136"/>
    </source>
</evidence>
<organism evidence="13 14">
    <name type="scientific">Clostridium thailandense</name>
    <dbReference type="NCBI Taxonomy" id="2794346"/>
    <lineage>
        <taxon>Bacteria</taxon>
        <taxon>Bacillati</taxon>
        <taxon>Bacillota</taxon>
        <taxon>Clostridia</taxon>
        <taxon>Eubacteriales</taxon>
        <taxon>Clostridiaceae</taxon>
        <taxon>Clostridium</taxon>
    </lineage>
</organism>
<keyword evidence="7" id="KW-0406">Ion transport</keyword>
<keyword evidence="8 11" id="KW-0472">Membrane</keyword>
<evidence type="ECO:0000313" key="14">
    <source>
        <dbReference type="Proteomes" id="UP000694308"/>
    </source>
</evidence>
<evidence type="ECO:0000256" key="2">
    <source>
        <dbReference type="ARBA" id="ARBA00022448"/>
    </source>
</evidence>
<feature type="transmembrane region" description="Helical" evidence="11">
    <location>
        <begin position="177"/>
        <end position="195"/>
    </location>
</feature>
<evidence type="ECO:0000256" key="6">
    <source>
        <dbReference type="ARBA" id="ARBA00022989"/>
    </source>
</evidence>
<comment type="subunit">
    <text evidence="9">The complex is composed of two ATP-binding proteins (NikD and NikE), two transmembrane proteins (NikB and NikC) and a solute-binding protein (NikA).</text>
</comment>
<comment type="subcellular location">
    <subcellularLocation>
        <location evidence="1 11">Cell membrane</location>
        <topology evidence="1 11">Multi-pass membrane protein</topology>
    </subcellularLocation>
</comment>
<feature type="transmembrane region" description="Helical" evidence="11">
    <location>
        <begin position="281"/>
        <end position="303"/>
    </location>
</feature>